<evidence type="ECO:0000256" key="7">
    <source>
        <dbReference type="HAMAP-Rule" id="MF_01331"/>
    </source>
</evidence>
<comment type="function">
    <text evidence="7 10">This protein binds specifically to 23S rRNA; its binding is stimulated by other ribosomal proteins, e.g., L4, L17, and L20. It is important during the early stages of 50S assembly. It makes multiple contacts with different domains of the 23S rRNA in the assembled 50S subunit and ribosome.</text>
</comment>
<dbReference type="InterPro" id="IPR047867">
    <property type="entry name" value="Ribosomal_uL22_bac/org-type"/>
</dbReference>
<evidence type="ECO:0000256" key="1">
    <source>
        <dbReference type="ARBA" id="ARBA00009451"/>
    </source>
</evidence>
<organism evidence="11 12">
    <name type="scientific">Candidatus Legionella polyplacis</name>
    <dbReference type="NCBI Taxonomy" id="2005262"/>
    <lineage>
        <taxon>Bacteria</taxon>
        <taxon>Pseudomonadati</taxon>
        <taxon>Pseudomonadota</taxon>
        <taxon>Gammaproteobacteria</taxon>
        <taxon>Legionellales</taxon>
        <taxon>Legionellaceae</taxon>
        <taxon>Legionella</taxon>
    </lineage>
</organism>
<name>A0ABZ2GYF1_9GAMM</name>
<evidence type="ECO:0000256" key="10">
    <source>
        <dbReference type="RuleBase" id="RU004008"/>
    </source>
</evidence>
<dbReference type="Gene3D" id="3.90.470.10">
    <property type="entry name" value="Ribosomal protein L22/L17"/>
    <property type="match status" value="1"/>
</dbReference>
<accession>A0ABZ2GYF1</accession>
<evidence type="ECO:0000256" key="4">
    <source>
        <dbReference type="ARBA" id="ARBA00022980"/>
    </source>
</evidence>
<reference evidence="11" key="1">
    <citation type="submission" date="2023-09" db="EMBL/GenBank/DDBJ databases">
        <title>Genomes of two closely related lineages of the louse Polyplax serrata with different host specificities.</title>
        <authorList>
            <person name="Martinu J."/>
            <person name="Tarabai H."/>
            <person name="Stefka J."/>
            <person name="Hypsa V."/>
        </authorList>
    </citation>
    <scope>NUCLEOTIDE SEQUENCE [LARGE SCALE GENOMIC DNA]</scope>
    <source>
        <strain evidence="11">HR10_N</strain>
    </source>
</reference>
<dbReference type="SUPFAM" id="SSF54843">
    <property type="entry name" value="Ribosomal protein L22"/>
    <property type="match status" value="1"/>
</dbReference>
<sequence>MEVKVKLKNAPISAQKCKLIVNVIRNKTLSDSINILRFLPKKGARILLKMLESLISNAENNHNIDIDSLKISVIYVNDGIKFKRIVPRAKGRSNKIYKKFCHIVIKASDGGKVN</sequence>
<evidence type="ECO:0000313" key="12">
    <source>
        <dbReference type="Proteomes" id="UP001360424"/>
    </source>
</evidence>
<keyword evidence="5 7" id="KW-0687">Ribonucleoprotein</keyword>
<proteinExistence type="inferred from homology"/>
<keyword evidence="4 7" id="KW-0689">Ribosomal protein</keyword>
<keyword evidence="12" id="KW-1185">Reference proteome</keyword>
<protein>
    <recommendedName>
        <fullName evidence="6 7">Large ribosomal subunit protein uL22</fullName>
    </recommendedName>
</protein>
<dbReference type="HAMAP" id="MF_01331_B">
    <property type="entry name" value="Ribosomal_uL22_B"/>
    <property type="match status" value="1"/>
</dbReference>
<evidence type="ECO:0000256" key="3">
    <source>
        <dbReference type="ARBA" id="ARBA00022884"/>
    </source>
</evidence>
<dbReference type="CDD" id="cd00336">
    <property type="entry name" value="Ribosomal_L22"/>
    <property type="match status" value="1"/>
</dbReference>
<dbReference type="NCBIfam" id="TIGR01044">
    <property type="entry name" value="rplV_bact"/>
    <property type="match status" value="1"/>
</dbReference>
<dbReference type="PANTHER" id="PTHR13501">
    <property type="entry name" value="CHLOROPLAST 50S RIBOSOMAL PROTEIN L22-RELATED"/>
    <property type="match status" value="1"/>
</dbReference>
<dbReference type="InterPro" id="IPR001063">
    <property type="entry name" value="Ribosomal_uL22"/>
</dbReference>
<keyword evidence="2 7" id="KW-0699">rRNA-binding</keyword>
<dbReference type="Pfam" id="PF00237">
    <property type="entry name" value="Ribosomal_L22"/>
    <property type="match status" value="1"/>
</dbReference>
<comment type="subunit">
    <text evidence="7 9">Part of the 50S ribosomal subunit.</text>
</comment>
<dbReference type="InterPro" id="IPR036394">
    <property type="entry name" value="Ribosomal_uL22_sf"/>
</dbReference>
<evidence type="ECO:0000256" key="2">
    <source>
        <dbReference type="ARBA" id="ARBA00022730"/>
    </source>
</evidence>
<dbReference type="InterPro" id="IPR005727">
    <property type="entry name" value="Ribosomal_uL22_bac/chlpt-type"/>
</dbReference>
<dbReference type="Proteomes" id="UP001360424">
    <property type="component" value="Chromosome"/>
</dbReference>
<dbReference type="GO" id="GO:0005840">
    <property type="term" value="C:ribosome"/>
    <property type="evidence" value="ECO:0007669"/>
    <property type="project" value="UniProtKB-KW"/>
</dbReference>
<dbReference type="PANTHER" id="PTHR13501:SF8">
    <property type="entry name" value="LARGE RIBOSOMAL SUBUNIT PROTEIN UL22M"/>
    <property type="match status" value="1"/>
</dbReference>
<evidence type="ECO:0000256" key="6">
    <source>
        <dbReference type="ARBA" id="ARBA00035207"/>
    </source>
</evidence>
<evidence type="ECO:0000256" key="5">
    <source>
        <dbReference type="ARBA" id="ARBA00023274"/>
    </source>
</evidence>
<dbReference type="EMBL" id="CP135136">
    <property type="protein sequence ID" value="WWR12162.1"/>
    <property type="molecule type" value="Genomic_DNA"/>
</dbReference>
<evidence type="ECO:0000313" key="11">
    <source>
        <dbReference type="EMBL" id="WWR12162.1"/>
    </source>
</evidence>
<gene>
    <name evidence="7 11" type="primary">rplV</name>
    <name evidence="11" type="ORF">RQL38_00775</name>
</gene>
<comment type="similarity">
    <text evidence="1 7 8">Belongs to the universal ribosomal protein uL22 family.</text>
</comment>
<keyword evidence="3 7" id="KW-0694">RNA-binding</keyword>
<dbReference type="RefSeq" id="WP_338521826.1">
    <property type="nucleotide sequence ID" value="NZ_CP135136.1"/>
</dbReference>
<evidence type="ECO:0000256" key="8">
    <source>
        <dbReference type="RuleBase" id="RU004005"/>
    </source>
</evidence>
<comment type="function">
    <text evidence="7">The globular domain of the protein is located near the polypeptide exit tunnel on the outside of the subunit, while an extended beta-hairpin is found that lines the wall of the exit tunnel in the center of the 70S ribosome.</text>
</comment>
<evidence type="ECO:0000256" key="9">
    <source>
        <dbReference type="RuleBase" id="RU004006"/>
    </source>
</evidence>